<dbReference type="Pfam" id="PF10604">
    <property type="entry name" value="Polyketide_cyc2"/>
    <property type="match status" value="1"/>
</dbReference>
<dbReference type="SUPFAM" id="SSF55961">
    <property type="entry name" value="Bet v1-like"/>
    <property type="match status" value="1"/>
</dbReference>
<dbReference type="CDD" id="cd07812">
    <property type="entry name" value="SRPBCC"/>
    <property type="match status" value="1"/>
</dbReference>
<keyword evidence="2" id="KW-1185">Reference proteome</keyword>
<dbReference type="InterPro" id="IPR019587">
    <property type="entry name" value="Polyketide_cyclase/dehydratase"/>
</dbReference>
<sequence length="149" mass="16650">MDEIGVVVDATPDEVWDLVSDVTRMGEWSPECTGGAWRGGATGPAVGARFVGFNRHGRIRWRTHCRVVESVPGKAFAFSVLESAMTWGFRIEPIEGGTRLTEWRERTGALAVPAKLFAATGLLGRDRERMMIDGMRRTLERMKAELEKR</sequence>
<gene>
    <name evidence="1" type="ORF">ACFQH9_19940</name>
</gene>
<accession>A0ABW1ID32</accession>
<dbReference type="EMBL" id="JBHSQK010000050">
    <property type="protein sequence ID" value="MFC5950546.1"/>
    <property type="molecule type" value="Genomic_DNA"/>
</dbReference>
<dbReference type="RefSeq" id="WP_379567675.1">
    <property type="nucleotide sequence ID" value="NZ_JBHSQK010000050.1"/>
</dbReference>
<dbReference type="InterPro" id="IPR023393">
    <property type="entry name" value="START-like_dom_sf"/>
</dbReference>
<dbReference type="Gene3D" id="3.30.530.20">
    <property type="match status" value="1"/>
</dbReference>
<protein>
    <submittedName>
        <fullName evidence="1">SRPBCC family protein</fullName>
    </submittedName>
</protein>
<reference evidence="2" key="1">
    <citation type="journal article" date="2019" name="Int. J. Syst. Evol. Microbiol.">
        <title>The Global Catalogue of Microorganisms (GCM) 10K type strain sequencing project: providing services to taxonomists for standard genome sequencing and annotation.</title>
        <authorList>
            <consortium name="The Broad Institute Genomics Platform"/>
            <consortium name="The Broad Institute Genome Sequencing Center for Infectious Disease"/>
            <person name="Wu L."/>
            <person name="Ma J."/>
        </authorList>
    </citation>
    <scope>NUCLEOTIDE SEQUENCE [LARGE SCALE GENOMIC DNA]</scope>
    <source>
        <strain evidence="2">CGMCC 4.7397</strain>
    </source>
</reference>
<proteinExistence type="predicted"/>
<dbReference type="Proteomes" id="UP001596119">
    <property type="component" value="Unassembled WGS sequence"/>
</dbReference>
<name>A0ABW1ID32_9PSEU</name>
<evidence type="ECO:0000313" key="2">
    <source>
        <dbReference type="Proteomes" id="UP001596119"/>
    </source>
</evidence>
<organism evidence="1 2">
    <name type="scientific">Pseudonocardia lutea</name>
    <dbReference type="NCBI Taxonomy" id="2172015"/>
    <lineage>
        <taxon>Bacteria</taxon>
        <taxon>Bacillati</taxon>
        <taxon>Actinomycetota</taxon>
        <taxon>Actinomycetes</taxon>
        <taxon>Pseudonocardiales</taxon>
        <taxon>Pseudonocardiaceae</taxon>
        <taxon>Pseudonocardia</taxon>
    </lineage>
</organism>
<comment type="caution">
    <text evidence="1">The sequence shown here is derived from an EMBL/GenBank/DDBJ whole genome shotgun (WGS) entry which is preliminary data.</text>
</comment>
<evidence type="ECO:0000313" key="1">
    <source>
        <dbReference type="EMBL" id="MFC5950546.1"/>
    </source>
</evidence>